<evidence type="ECO:0000313" key="2">
    <source>
        <dbReference type="EMBL" id="MBO9152984.1"/>
    </source>
</evidence>
<name>A0ABS3YE79_9BACT</name>
<dbReference type="EMBL" id="JAGHKP010000002">
    <property type="protein sequence ID" value="MBO9152984.1"/>
    <property type="molecule type" value="Genomic_DNA"/>
</dbReference>
<comment type="caution">
    <text evidence="2">The sequence shown here is derived from an EMBL/GenBank/DDBJ whole genome shotgun (WGS) entry which is preliminary data.</text>
</comment>
<dbReference type="PROSITE" id="PS51257">
    <property type="entry name" value="PROKAR_LIPOPROTEIN"/>
    <property type="match status" value="1"/>
</dbReference>
<evidence type="ECO:0000313" key="3">
    <source>
        <dbReference type="Proteomes" id="UP000679126"/>
    </source>
</evidence>
<dbReference type="RefSeq" id="WP_209145961.1">
    <property type="nucleotide sequence ID" value="NZ_JAGHKP010000002.1"/>
</dbReference>
<dbReference type="Proteomes" id="UP000679126">
    <property type="component" value="Unassembled WGS sequence"/>
</dbReference>
<gene>
    <name evidence="2" type="ORF">J7I43_12220</name>
</gene>
<reference evidence="3" key="1">
    <citation type="submission" date="2021-03" db="EMBL/GenBank/DDBJ databases">
        <title>Assistant Professor.</title>
        <authorList>
            <person name="Huq M.A."/>
        </authorList>
    </citation>
    <scope>NUCLEOTIDE SEQUENCE [LARGE SCALE GENOMIC DNA]</scope>
    <source>
        <strain evidence="3">MAH-28</strain>
    </source>
</reference>
<organism evidence="2 3">
    <name type="scientific">Chitinophaga chungangae</name>
    <dbReference type="NCBI Taxonomy" id="2821488"/>
    <lineage>
        <taxon>Bacteria</taxon>
        <taxon>Pseudomonadati</taxon>
        <taxon>Bacteroidota</taxon>
        <taxon>Chitinophagia</taxon>
        <taxon>Chitinophagales</taxon>
        <taxon>Chitinophagaceae</taxon>
        <taxon>Chitinophaga</taxon>
    </lineage>
</organism>
<keyword evidence="3" id="KW-1185">Reference proteome</keyword>
<keyword evidence="1" id="KW-0732">Signal</keyword>
<evidence type="ECO:0000256" key="1">
    <source>
        <dbReference type="SAM" id="SignalP"/>
    </source>
</evidence>
<feature type="chain" id="PRO_5045756701" evidence="1">
    <location>
        <begin position="21"/>
        <end position="232"/>
    </location>
</feature>
<proteinExistence type="predicted"/>
<sequence>MIKTLYGPFIALCLLLTACASVKPPAADPGLYIAANELPVKIKDGWLTAKTITLGDFSTSSRTNGIAANTPAKQFKSTADAFYFTAKGRDAEQPVQVLSTGKITFSNRPLPEYLNTLAGDAPLWYIFAGATAQDPLKSWELLLKKNIAFLELNDNKPVGILRSATDEIRVTAHNRYGIRNSTDKICYEFQLKGVPVAAVLTGDNPRAWINAKADANVQRTLAAVMLGLLFRQ</sequence>
<accession>A0ABS3YE79</accession>
<protein>
    <submittedName>
        <fullName evidence="2">Uncharacterized protein</fullName>
    </submittedName>
</protein>
<feature type="signal peptide" evidence="1">
    <location>
        <begin position="1"/>
        <end position="20"/>
    </location>
</feature>